<comment type="caution">
    <text evidence="4">The sequence shown here is derived from an EMBL/GenBank/DDBJ whole genome shotgun (WGS) entry which is preliminary data.</text>
</comment>
<reference evidence="4" key="1">
    <citation type="submission" date="2021-02" db="EMBL/GenBank/DDBJ databases">
        <authorList>
            <person name="Nowell W R."/>
        </authorList>
    </citation>
    <scope>NUCLEOTIDE SEQUENCE</scope>
</reference>
<evidence type="ECO:0000313" key="5">
    <source>
        <dbReference type="Proteomes" id="UP000663845"/>
    </source>
</evidence>
<feature type="transmembrane region" description="Helical" evidence="2">
    <location>
        <begin position="200"/>
        <end position="223"/>
    </location>
</feature>
<dbReference type="Proteomes" id="UP000663845">
    <property type="component" value="Unassembled WGS sequence"/>
</dbReference>
<dbReference type="InterPro" id="IPR007527">
    <property type="entry name" value="Znf_SWIM"/>
</dbReference>
<organism evidence="4 5">
    <name type="scientific">Adineta steineri</name>
    <dbReference type="NCBI Taxonomy" id="433720"/>
    <lineage>
        <taxon>Eukaryota</taxon>
        <taxon>Metazoa</taxon>
        <taxon>Spiralia</taxon>
        <taxon>Gnathifera</taxon>
        <taxon>Rotifera</taxon>
        <taxon>Eurotatoria</taxon>
        <taxon>Bdelloidea</taxon>
        <taxon>Adinetida</taxon>
        <taxon>Adinetidae</taxon>
        <taxon>Adineta</taxon>
    </lineage>
</organism>
<accession>A0A813TX27</accession>
<dbReference type="GO" id="GO:0008270">
    <property type="term" value="F:zinc ion binding"/>
    <property type="evidence" value="ECO:0007669"/>
    <property type="project" value="UniProtKB-KW"/>
</dbReference>
<evidence type="ECO:0000256" key="1">
    <source>
        <dbReference type="PROSITE-ProRule" id="PRU00325"/>
    </source>
</evidence>
<protein>
    <recommendedName>
        <fullName evidence="3">SWIM-type domain-containing protein</fullName>
    </recommendedName>
</protein>
<feature type="domain" description="SWIM-type" evidence="3">
    <location>
        <begin position="65"/>
        <end position="115"/>
    </location>
</feature>
<sequence length="239" mass="27853">MSRSLFDTQMDEILSQFENETKTTFAHMLDFIRSTIQENALLYINSEAWSLVSVEIDDKSDTNFLSVPVTLNNTQENTSCSCATLRTCRIPRQISYNDGLVIGCHHLETVLFSSLTCLYSVQCIKLLRSRFHTLMTTMDHFIKLDVHRTRFSVNDTIEKIAYEMFIESWSNHTSYERYFNSCSPSYCTYTYYQKSGPLEILTTFLSAYGSLSIAVYFIVPYLIKIIKKILIWFRITQQQ</sequence>
<keyword evidence="1" id="KW-0479">Metal-binding</keyword>
<keyword evidence="2" id="KW-1133">Transmembrane helix</keyword>
<keyword evidence="2" id="KW-0472">Membrane</keyword>
<evidence type="ECO:0000256" key="2">
    <source>
        <dbReference type="SAM" id="Phobius"/>
    </source>
</evidence>
<evidence type="ECO:0000259" key="3">
    <source>
        <dbReference type="PROSITE" id="PS50966"/>
    </source>
</evidence>
<keyword evidence="1" id="KW-0862">Zinc</keyword>
<evidence type="ECO:0000313" key="4">
    <source>
        <dbReference type="EMBL" id="CAF0819691.1"/>
    </source>
</evidence>
<dbReference type="EMBL" id="CAJNOG010000038">
    <property type="protein sequence ID" value="CAF0819691.1"/>
    <property type="molecule type" value="Genomic_DNA"/>
</dbReference>
<keyword evidence="1" id="KW-0863">Zinc-finger</keyword>
<proteinExistence type="predicted"/>
<dbReference type="AlphaFoldDB" id="A0A813TX27"/>
<name>A0A813TX27_9BILA</name>
<gene>
    <name evidence="4" type="ORF">JYZ213_LOCUS6243</name>
</gene>
<keyword evidence="2" id="KW-0812">Transmembrane</keyword>
<dbReference type="PROSITE" id="PS50966">
    <property type="entry name" value="ZF_SWIM"/>
    <property type="match status" value="1"/>
</dbReference>